<dbReference type="AlphaFoldDB" id="A0A173LRL2"/>
<dbReference type="EMBL" id="CP015961">
    <property type="protein sequence ID" value="ANI93780.1"/>
    <property type="molecule type" value="Genomic_DNA"/>
</dbReference>
<name>A0A173LRL2_9ACTN</name>
<dbReference type="KEGG" id="dtm:BJL86_3021"/>
<reference evidence="1 2" key="1">
    <citation type="submission" date="2016-06" db="EMBL/GenBank/DDBJ databases">
        <title>Complete genome sequence of a saline-alkali tolerant type strain Dietzia timorensis ID05-A0528T.</title>
        <authorList>
            <person name="Wu X."/>
        </authorList>
    </citation>
    <scope>NUCLEOTIDE SEQUENCE [LARGE SCALE GENOMIC DNA]</scope>
    <source>
        <strain evidence="1 2">ID05-A0528</strain>
    </source>
</reference>
<sequence length="198" mass="20894">MEDRRILIADTAIAVIADVGVRGLTHRAVDAAANLATGSTSYYARSKAQLVSLTVERLASLLRGYTEHTALASASPNDGGELVKTLRDWLEGLYADYQGELRSRAALILELEQSEGADADLLREALVSAEDLAGPLKSAGIDSDTGPALLAALEGCLWEHSAGRQLGATKSGTDAFLLESVLSSHHHSGGRGLFGLRR</sequence>
<evidence type="ECO:0000313" key="1">
    <source>
        <dbReference type="EMBL" id="ANI93780.1"/>
    </source>
</evidence>
<dbReference type="OrthoDB" id="7506349at2"/>
<dbReference type="RefSeq" id="WP_067476729.1">
    <property type="nucleotide sequence ID" value="NZ_CP015961.1"/>
</dbReference>
<protein>
    <submittedName>
        <fullName evidence="1">Uncharacterized protein</fullName>
    </submittedName>
</protein>
<dbReference type="Proteomes" id="UP000186104">
    <property type="component" value="Chromosome"/>
</dbReference>
<dbReference type="SUPFAM" id="SSF46689">
    <property type="entry name" value="Homeodomain-like"/>
    <property type="match status" value="1"/>
</dbReference>
<evidence type="ECO:0000313" key="2">
    <source>
        <dbReference type="Proteomes" id="UP000186104"/>
    </source>
</evidence>
<accession>A0A173LRL2</accession>
<dbReference type="InterPro" id="IPR009057">
    <property type="entry name" value="Homeodomain-like_sf"/>
</dbReference>
<proteinExistence type="predicted"/>
<keyword evidence="2" id="KW-1185">Reference proteome</keyword>
<gene>
    <name evidence="1" type="ORF">BJL86_3021</name>
</gene>
<dbReference type="STRING" id="499555.BJL86_3021"/>
<organism evidence="1 2">
    <name type="scientific">Dietzia timorensis</name>
    <dbReference type="NCBI Taxonomy" id="499555"/>
    <lineage>
        <taxon>Bacteria</taxon>
        <taxon>Bacillati</taxon>
        <taxon>Actinomycetota</taxon>
        <taxon>Actinomycetes</taxon>
        <taxon>Mycobacteriales</taxon>
        <taxon>Dietziaceae</taxon>
        <taxon>Dietzia</taxon>
    </lineage>
</organism>
<dbReference type="Gene3D" id="1.10.357.10">
    <property type="entry name" value="Tetracycline Repressor, domain 2"/>
    <property type="match status" value="1"/>
</dbReference>